<dbReference type="InterPro" id="IPR003779">
    <property type="entry name" value="CMD-like"/>
</dbReference>
<dbReference type="RefSeq" id="WP_306273972.1">
    <property type="nucleotide sequence ID" value="NZ_CP130472.1"/>
</dbReference>
<dbReference type="Gene3D" id="1.20.1290.10">
    <property type="entry name" value="AhpD-like"/>
    <property type="match status" value="1"/>
</dbReference>
<dbReference type="PANTHER" id="PTHR35446:SF2">
    <property type="entry name" value="CARBOXYMUCONOLACTONE DECARBOXYLASE-LIKE DOMAIN-CONTAINING PROTEIN"/>
    <property type="match status" value="1"/>
</dbReference>
<dbReference type="Proteomes" id="UP001235874">
    <property type="component" value="Chromosome"/>
</dbReference>
<dbReference type="PANTHER" id="PTHR35446">
    <property type="entry name" value="SI:CH211-175M2.5"/>
    <property type="match status" value="1"/>
</dbReference>
<protein>
    <submittedName>
        <fullName evidence="2">Carboxymuconolactone decarboxylase family protein</fullName>
    </submittedName>
</protein>
<accession>A0AAJ6L5G9</accession>
<name>A0AAJ6L5G9_9ACTN</name>
<feature type="domain" description="Carboxymuconolactone decarboxylase-like" evidence="1">
    <location>
        <begin position="24"/>
        <end position="74"/>
    </location>
</feature>
<evidence type="ECO:0000313" key="3">
    <source>
        <dbReference type="Proteomes" id="UP001235874"/>
    </source>
</evidence>
<gene>
    <name evidence="2" type="ORF">Q3V37_24970</name>
</gene>
<dbReference type="Pfam" id="PF02627">
    <property type="entry name" value="CMD"/>
    <property type="match status" value="1"/>
</dbReference>
<organism evidence="2 3">
    <name type="scientific">Micromonospora profundi</name>
    <dbReference type="NCBI Taxonomy" id="1420889"/>
    <lineage>
        <taxon>Bacteria</taxon>
        <taxon>Bacillati</taxon>
        <taxon>Actinomycetota</taxon>
        <taxon>Actinomycetes</taxon>
        <taxon>Micromonosporales</taxon>
        <taxon>Micromonosporaceae</taxon>
        <taxon>Micromonospora</taxon>
    </lineage>
</organism>
<dbReference type="GO" id="GO:0051920">
    <property type="term" value="F:peroxiredoxin activity"/>
    <property type="evidence" value="ECO:0007669"/>
    <property type="project" value="InterPro"/>
</dbReference>
<dbReference type="EMBL" id="CP130472">
    <property type="protein sequence ID" value="WLS48866.1"/>
    <property type="molecule type" value="Genomic_DNA"/>
</dbReference>
<proteinExistence type="predicted"/>
<keyword evidence="3" id="KW-1185">Reference proteome</keyword>
<dbReference type="AlphaFoldDB" id="A0AAJ6L5G9"/>
<evidence type="ECO:0000259" key="1">
    <source>
        <dbReference type="Pfam" id="PF02627"/>
    </source>
</evidence>
<dbReference type="InterPro" id="IPR029032">
    <property type="entry name" value="AhpD-like"/>
</dbReference>
<sequence>MAHIDLGVDEKQFPGITGPMMYRPETAKPLNELAEVLLRAPHSLPAGERELIAAYVSGRNECTFCCSSHSAFAAAQLDEGMDLVDKVRADLDTAPISAKLRALLRIAGAVQISGRNVTSELVADARAEGATDLEIHDTVLIAAAFCMFNRYVDGLGTFAPVGQDAYAETTRRIIEVGYGSALPVPPPATPVR</sequence>
<evidence type="ECO:0000313" key="2">
    <source>
        <dbReference type="EMBL" id="WLS48866.1"/>
    </source>
</evidence>
<dbReference type="SUPFAM" id="SSF69118">
    <property type="entry name" value="AhpD-like"/>
    <property type="match status" value="1"/>
</dbReference>
<reference evidence="2 3" key="1">
    <citation type="submission" date="2023-07" db="EMBL/GenBank/DDBJ databases">
        <title>Micromonospora profundi TRM 95458 converts glycerol to a new osmotic compound.</title>
        <authorList>
            <person name="Lu D."/>
        </authorList>
    </citation>
    <scope>NUCLEOTIDE SEQUENCE [LARGE SCALE GENOMIC DNA]</scope>
    <source>
        <strain evidence="2 3">TRM95458</strain>
    </source>
</reference>
<dbReference type="KEGG" id="mprn:Q3V37_24970"/>